<gene>
    <name evidence="3" type="ORF">ACFOW6_07770</name>
</gene>
<dbReference type="CDD" id="cd05018">
    <property type="entry name" value="CoxG"/>
    <property type="match status" value="1"/>
</dbReference>
<feature type="compositionally biased region" description="Low complexity" evidence="1">
    <location>
        <begin position="158"/>
        <end position="211"/>
    </location>
</feature>
<evidence type="ECO:0000256" key="2">
    <source>
        <dbReference type="SAM" id="Phobius"/>
    </source>
</evidence>
<dbReference type="Pfam" id="PF06240">
    <property type="entry name" value="COXG"/>
    <property type="match status" value="1"/>
</dbReference>
<accession>A0ABV8UJS2</accession>
<dbReference type="EMBL" id="JBHSCW010000003">
    <property type="protein sequence ID" value="MFC4351437.1"/>
    <property type="molecule type" value="Genomic_DNA"/>
</dbReference>
<sequence>MEMTGEYRIEAPRDIVWEALNDPEILRNCIPGCEELDKTDEHSFEAKVKAKVGPVNSRFTGSVSLSNMNPPESYTISGEGKGGAAGFAKGSADVHLQAENDQVTVLTYKANAKVGGKLAQLGSRLIDGTAQKMASEFFSEFERQVSEKYALSSSAAAADTADATTPPAEEATAASTSQTSDQATEPPVGESAEASPAAAASQSTSSQQAAPGRGETSSTKQSAGGLPPAVWIGGAAIIVVLLLILFV</sequence>
<keyword evidence="4" id="KW-1185">Reference proteome</keyword>
<dbReference type="SUPFAM" id="SSF55961">
    <property type="entry name" value="Bet v1-like"/>
    <property type="match status" value="1"/>
</dbReference>
<proteinExistence type="predicted"/>
<comment type="caution">
    <text evidence="3">The sequence shown here is derived from an EMBL/GenBank/DDBJ whole genome shotgun (WGS) entry which is preliminary data.</text>
</comment>
<reference evidence="4" key="1">
    <citation type="journal article" date="2019" name="Int. J. Syst. Evol. Microbiol.">
        <title>The Global Catalogue of Microorganisms (GCM) 10K type strain sequencing project: providing services to taxonomists for standard genome sequencing and annotation.</title>
        <authorList>
            <consortium name="The Broad Institute Genomics Platform"/>
            <consortium name="The Broad Institute Genome Sequencing Center for Infectious Disease"/>
            <person name="Wu L."/>
            <person name="Ma J."/>
        </authorList>
    </citation>
    <scope>NUCLEOTIDE SEQUENCE [LARGE SCALE GENOMIC DNA]</scope>
    <source>
        <strain evidence="4">CECT 8472</strain>
    </source>
</reference>
<dbReference type="RefSeq" id="WP_382421768.1">
    <property type="nucleotide sequence ID" value="NZ_JBHSCW010000003.1"/>
</dbReference>
<evidence type="ECO:0000313" key="4">
    <source>
        <dbReference type="Proteomes" id="UP001595799"/>
    </source>
</evidence>
<organism evidence="3 4">
    <name type="scientific">Fodinicurvata halophila</name>
    <dbReference type="NCBI Taxonomy" id="1419723"/>
    <lineage>
        <taxon>Bacteria</taxon>
        <taxon>Pseudomonadati</taxon>
        <taxon>Pseudomonadota</taxon>
        <taxon>Alphaproteobacteria</taxon>
        <taxon>Rhodospirillales</taxon>
        <taxon>Rhodovibrionaceae</taxon>
        <taxon>Fodinicurvata</taxon>
    </lineage>
</organism>
<dbReference type="Gene3D" id="3.30.530.20">
    <property type="match status" value="1"/>
</dbReference>
<name>A0ABV8UJS2_9PROT</name>
<dbReference type="PANTHER" id="PTHR38588:SF1">
    <property type="entry name" value="BLL0334 PROTEIN"/>
    <property type="match status" value="1"/>
</dbReference>
<keyword evidence="2" id="KW-0472">Membrane</keyword>
<dbReference type="Proteomes" id="UP001595799">
    <property type="component" value="Unassembled WGS sequence"/>
</dbReference>
<protein>
    <submittedName>
        <fullName evidence="3">CoxG family protein</fullName>
    </submittedName>
</protein>
<feature type="transmembrane region" description="Helical" evidence="2">
    <location>
        <begin position="228"/>
        <end position="246"/>
    </location>
</feature>
<dbReference type="PANTHER" id="PTHR38588">
    <property type="entry name" value="BLL0334 PROTEIN"/>
    <property type="match status" value="1"/>
</dbReference>
<keyword evidence="2" id="KW-0812">Transmembrane</keyword>
<keyword evidence="2" id="KW-1133">Transmembrane helix</keyword>
<evidence type="ECO:0000256" key="1">
    <source>
        <dbReference type="SAM" id="MobiDB-lite"/>
    </source>
</evidence>
<dbReference type="InterPro" id="IPR010419">
    <property type="entry name" value="CO_DH_gsu"/>
</dbReference>
<dbReference type="InterPro" id="IPR023393">
    <property type="entry name" value="START-like_dom_sf"/>
</dbReference>
<feature type="region of interest" description="Disordered" evidence="1">
    <location>
        <begin position="158"/>
        <end position="225"/>
    </location>
</feature>
<evidence type="ECO:0000313" key="3">
    <source>
        <dbReference type="EMBL" id="MFC4351437.1"/>
    </source>
</evidence>